<accession>A0AAV3R0W4</accession>
<dbReference type="Proteomes" id="UP001454036">
    <property type="component" value="Unassembled WGS sequence"/>
</dbReference>
<gene>
    <name evidence="1" type="ORF">LIER_23375</name>
</gene>
<sequence>MAMITRQFQAVVKVVRSDNGTEFKPLLPYFSEHEEIFVSGDVKFHESEFPFVQAHPTTSSTPRLSSSVGLDRVEPVGALVYDSDDEWGPVPDEPIPLILLLPRTSHLRWLPRPM</sequence>
<organism evidence="1 2">
    <name type="scientific">Lithospermum erythrorhizon</name>
    <name type="common">Purple gromwell</name>
    <name type="synonym">Lithospermum officinale var. erythrorhizon</name>
    <dbReference type="NCBI Taxonomy" id="34254"/>
    <lineage>
        <taxon>Eukaryota</taxon>
        <taxon>Viridiplantae</taxon>
        <taxon>Streptophyta</taxon>
        <taxon>Embryophyta</taxon>
        <taxon>Tracheophyta</taxon>
        <taxon>Spermatophyta</taxon>
        <taxon>Magnoliopsida</taxon>
        <taxon>eudicotyledons</taxon>
        <taxon>Gunneridae</taxon>
        <taxon>Pentapetalae</taxon>
        <taxon>asterids</taxon>
        <taxon>lamiids</taxon>
        <taxon>Boraginales</taxon>
        <taxon>Boraginaceae</taxon>
        <taxon>Boraginoideae</taxon>
        <taxon>Lithospermeae</taxon>
        <taxon>Lithospermum</taxon>
    </lineage>
</organism>
<keyword evidence="2" id="KW-1185">Reference proteome</keyword>
<proteinExistence type="predicted"/>
<name>A0AAV3R0W4_LITER</name>
<protein>
    <submittedName>
        <fullName evidence="1">Uncharacterized protein</fullName>
    </submittedName>
</protein>
<dbReference type="AlphaFoldDB" id="A0AAV3R0W4"/>
<evidence type="ECO:0000313" key="1">
    <source>
        <dbReference type="EMBL" id="GAA0168722.1"/>
    </source>
</evidence>
<evidence type="ECO:0000313" key="2">
    <source>
        <dbReference type="Proteomes" id="UP001454036"/>
    </source>
</evidence>
<dbReference type="EMBL" id="BAABME010006568">
    <property type="protein sequence ID" value="GAA0168722.1"/>
    <property type="molecule type" value="Genomic_DNA"/>
</dbReference>
<comment type="caution">
    <text evidence="1">The sequence shown here is derived from an EMBL/GenBank/DDBJ whole genome shotgun (WGS) entry which is preliminary data.</text>
</comment>
<reference evidence="1 2" key="1">
    <citation type="submission" date="2024-01" db="EMBL/GenBank/DDBJ databases">
        <title>The complete chloroplast genome sequence of Lithospermum erythrorhizon: insights into the phylogenetic relationship among Boraginaceae species and the maternal lineages of purple gromwells.</title>
        <authorList>
            <person name="Okada T."/>
            <person name="Watanabe K."/>
        </authorList>
    </citation>
    <scope>NUCLEOTIDE SEQUENCE [LARGE SCALE GENOMIC DNA]</scope>
</reference>